<dbReference type="AlphaFoldDB" id="W4IV97"/>
<accession>W4IV97</accession>
<gene>
    <name evidence="1" type="ORF">PFUGPA_04924</name>
</gene>
<dbReference type="EMBL" id="KI927386">
    <property type="protein sequence ID" value="ETW53297.1"/>
    <property type="molecule type" value="Genomic_DNA"/>
</dbReference>
<sequence>MQRLLSKSTIISMIIGIKFTNKWFLLHNIKKISHTLPHYKFYKCCNYFEDPFTKDEQYK</sequence>
<reference evidence="1 2" key="2">
    <citation type="submission" date="2013-02" db="EMBL/GenBank/DDBJ databases">
        <title>The Genome Sequence of Plasmodium falciparum Palo Alto/Uganda.</title>
        <authorList>
            <consortium name="The Broad Institute Genome Sequencing Platform"/>
            <consortium name="The Broad Institute Genome Sequencing Center for Infectious Disease"/>
            <person name="Neafsey D."/>
            <person name="Cheeseman I."/>
            <person name="Volkman S."/>
            <person name="Adams J."/>
            <person name="Walker B."/>
            <person name="Young S.K."/>
            <person name="Zeng Q."/>
            <person name="Gargeya S."/>
            <person name="Fitzgerald M."/>
            <person name="Haas B."/>
            <person name="Abouelleil A."/>
            <person name="Alvarado L."/>
            <person name="Arachchi H.M."/>
            <person name="Berlin A.M."/>
            <person name="Chapman S.B."/>
            <person name="Dewar J."/>
            <person name="Goldberg J."/>
            <person name="Griggs A."/>
            <person name="Gujja S."/>
            <person name="Hansen M."/>
            <person name="Howarth C."/>
            <person name="Imamovic A."/>
            <person name="Larimer J."/>
            <person name="McCowan C."/>
            <person name="Murphy C."/>
            <person name="Neiman D."/>
            <person name="Pearson M."/>
            <person name="Priest M."/>
            <person name="Roberts A."/>
            <person name="Saif S."/>
            <person name="Shea T."/>
            <person name="Sisk P."/>
            <person name="Sykes S."/>
            <person name="Wortman J."/>
            <person name="Nusbaum C."/>
            <person name="Birren B."/>
        </authorList>
    </citation>
    <scope>NUCLEOTIDE SEQUENCE [LARGE SCALE GENOMIC DNA]</scope>
    <source>
        <strain evidence="1 2">Palo Alto/Uganda</strain>
    </source>
</reference>
<organism evidence="1 2">
    <name type="scientific">Plasmodium falciparum (isolate Palo Alto / Uganda)</name>
    <dbReference type="NCBI Taxonomy" id="57270"/>
    <lineage>
        <taxon>Eukaryota</taxon>
        <taxon>Sar</taxon>
        <taxon>Alveolata</taxon>
        <taxon>Apicomplexa</taxon>
        <taxon>Aconoidasida</taxon>
        <taxon>Haemosporida</taxon>
        <taxon>Plasmodiidae</taxon>
        <taxon>Plasmodium</taxon>
        <taxon>Plasmodium (Laverania)</taxon>
    </lineage>
</organism>
<dbReference type="Proteomes" id="UP000019103">
    <property type="component" value="Unassembled WGS sequence"/>
</dbReference>
<name>W4IV97_PLAFP</name>
<protein>
    <submittedName>
        <fullName evidence="1">Uncharacterized protein</fullName>
    </submittedName>
</protein>
<reference evidence="1 2" key="1">
    <citation type="submission" date="2013-02" db="EMBL/GenBank/DDBJ databases">
        <title>The Genome Annotation of Plasmodium falciparum Palo Alto/Uganda.</title>
        <authorList>
            <consortium name="The Broad Institute Genome Sequencing Platform"/>
            <consortium name="The Broad Institute Genome Sequencing Center for Infectious Disease"/>
            <person name="Neafsey D."/>
            <person name="Hoffman S."/>
            <person name="Volkman S."/>
            <person name="Rosenthal P."/>
            <person name="Walker B."/>
            <person name="Young S.K."/>
            <person name="Zeng Q."/>
            <person name="Gargeya S."/>
            <person name="Fitzgerald M."/>
            <person name="Haas B."/>
            <person name="Abouelleil A."/>
            <person name="Allen A.W."/>
            <person name="Alvarado L."/>
            <person name="Arachchi H.M."/>
            <person name="Berlin A.M."/>
            <person name="Chapman S.B."/>
            <person name="Gainer-Dewar J."/>
            <person name="Goldberg J."/>
            <person name="Griggs A."/>
            <person name="Gujja S."/>
            <person name="Hansen M."/>
            <person name="Howarth C."/>
            <person name="Imamovic A."/>
            <person name="Ireland A."/>
            <person name="Larimer J."/>
            <person name="McCowan C."/>
            <person name="Murphy C."/>
            <person name="Pearson M."/>
            <person name="Poon T.W."/>
            <person name="Priest M."/>
            <person name="Roberts A."/>
            <person name="Saif S."/>
            <person name="Shea T."/>
            <person name="Sisk P."/>
            <person name="Sykes S."/>
            <person name="Wortman J."/>
            <person name="Nusbaum C."/>
            <person name="Birren B."/>
        </authorList>
    </citation>
    <scope>NUCLEOTIDE SEQUENCE [LARGE SCALE GENOMIC DNA]</scope>
    <source>
        <strain evidence="1 2">Palo Alto/Uganda</strain>
    </source>
</reference>
<evidence type="ECO:0000313" key="1">
    <source>
        <dbReference type="EMBL" id="ETW53297.1"/>
    </source>
</evidence>
<proteinExistence type="predicted"/>
<evidence type="ECO:0000313" key="2">
    <source>
        <dbReference type="Proteomes" id="UP000019103"/>
    </source>
</evidence>